<reference evidence="2 3" key="1">
    <citation type="submission" date="2018-07" db="EMBL/GenBank/DDBJ databases">
        <title>Complete genome sequence of a Pseudomonas plecoglossicida strain pathogenic to the marine fish, Larimichthys crocea.</title>
        <authorList>
            <person name="Tao Z."/>
        </authorList>
    </citation>
    <scope>NUCLEOTIDE SEQUENCE [LARGE SCALE GENOMIC DNA]</scope>
    <source>
        <strain evidence="2 3">XSDHY-P</strain>
    </source>
</reference>
<feature type="transmembrane region" description="Helical" evidence="1">
    <location>
        <begin position="43"/>
        <end position="60"/>
    </location>
</feature>
<feature type="transmembrane region" description="Helical" evidence="1">
    <location>
        <begin position="72"/>
        <end position="89"/>
    </location>
</feature>
<sequence>MAMVFCRGCARQLHESAHTCPQCGAPQFAVPAATQSTGSQSPWLGITSLILGIICSMSLFDESEWDSDTLLGLGLFASISLVMGIVSISQKRPGNGLAIAGVVMSGVSLLCYIGLSTS</sequence>
<keyword evidence="1" id="KW-0812">Transmembrane</keyword>
<keyword evidence="1" id="KW-1133">Transmembrane helix</keyword>
<gene>
    <name evidence="2" type="ORF">DVB73_17800</name>
</gene>
<organism evidence="2 3">
    <name type="scientific">Pseudomonas plecoglossicida</name>
    <dbReference type="NCBI Taxonomy" id="70775"/>
    <lineage>
        <taxon>Bacteria</taxon>
        <taxon>Pseudomonadati</taxon>
        <taxon>Pseudomonadota</taxon>
        <taxon>Gammaproteobacteria</taxon>
        <taxon>Pseudomonadales</taxon>
        <taxon>Pseudomonadaceae</taxon>
        <taxon>Pseudomonas</taxon>
    </lineage>
</organism>
<name>A0AAD0QZ45_PSEDL</name>
<evidence type="ECO:0000313" key="2">
    <source>
        <dbReference type="EMBL" id="AXM97503.1"/>
    </source>
</evidence>
<accession>A0AAD0QZ45</accession>
<proteinExistence type="predicted"/>
<evidence type="ECO:0000313" key="3">
    <source>
        <dbReference type="Proteomes" id="UP000256503"/>
    </source>
</evidence>
<dbReference type="Proteomes" id="UP000256503">
    <property type="component" value="Chromosome"/>
</dbReference>
<dbReference type="AlphaFoldDB" id="A0AAD0QZ45"/>
<keyword evidence="1" id="KW-0472">Membrane</keyword>
<evidence type="ECO:0000256" key="1">
    <source>
        <dbReference type="SAM" id="Phobius"/>
    </source>
</evidence>
<dbReference type="EMBL" id="CP031146">
    <property type="protein sequence ID" value="AXM97503.1"/>
    <property type="molecule type" value="Genomic_DNA"/>
</dbReference>
<protein>
    <submittedName>
        <fullName evidence="2">DUF4190 domain-containing protein</fullName>
    </submittedName>
</protein>
<feature type="transmembrane region" description="Helical" evidence="1">
    <location>
        <begin position="96"/>
        <end position="115"/>
    </location>
</feature>
<dbReference type="RefSeq" id="WP_028625551.1">
    <property type="nucleotide sequence ID" value="NZ_BSOM01000015.1"/>
</dbReference>
<dbReference type="GeneID" id="49615278"/>